<dbReference type="Proteomes" id="UP000288716">
    <property type="component" value="Unassembled WGS sequence"/>
</dbReference>
<keyword evidence="7 10" id="KW-0472">Membrane</keyword>
<evidence type="ECO:0000256" key="5">
    <source>
        <dbReference type="ARBA" id="ARBA00022989"/>
    </source>
</evidence>
<evidence type="ECO:0000259" key="11">
    <source>
        <dbReference type="PROSITE" id="PS50262"/>
    </source>
</evidence>
<keyword evidence="4 10" id="KW-0812">Transmembrane</keyword>
<dbReference type="AlphaFoldDB" id="A0A443SKC7"/>
<sequence>MVKMMITCVIAFTLCWLPFNTFIVVGDQYPEIYVYSSILYVWFACHWLAMSHACYNPIIYCWMNSRFRSGFKYVLRFMPCVRSTTLPDFLPHCSTATSRSNVATCRNNLVASNVSSQRRINCTNNHRLKSQKMSDNGSLKK</sequence>
<feature type="transmembrane region" description="Helical" evidence="10">
    <location>
        <begin position="37"/>
        <end position="62"/>
    </location>
</feature>
<keyword evidence="13" id="KW-1185">Reference proteome</keyword>
<protein>
    <submittedName>
        <fullName evidence="12">Neuropeptide Y receptor-like protein 2</fullName>
    </submittedName>
</protein>
<accession>A0A443SKC7</accession>
<comment type="similarity">
    <text evidence="2">Belongs to the G-protein coupled receptor 1 family.</text>
</comment>
<dbReference type="VEuPathDB" id="VectorBase:LDEU004055"/>
<evidence type="ECO:0000256" key="9">
    <source>
        <dbReference type="ARBA" id="ARBA00023224"/>
    </source>
</evidence>
<organism evidence="12 13">
    <name type="scientific">Leptotrombidium deliense</name>
    <dbReference type="NCBI Taxonomy" id="299467"/>
    <lineage>
        <taxon>Eukaryota</taxon>
        <taxon>Metazoa</taxon>
        <taxon>Ecdysozoa</taxon>
        <taxon>Arthropoda</taxon>
        <taxon>Chelicerata</taxon>
        <taxon>Arachnida</taxon>
        <taxon>Acari</taxon>
        <taxon>Acariformes</taxon>
        <taxon>Trombidiformes</taxon>
        <taxon>Prostigmata</taxon>
        <taxon>Anystina</taxon>
        <taxon>Parasitengona</taxon>
        <taxon>Trombiculoidea</taxon>
        <taxon>Trombiculidae</taxon>
        <taxon>Leptotrombidium</taxon>
    </lineage>
</organism>
<evidence type="ECO:0000256" key="10">
    <source>
        <dbReference type="SAM" id="Phobius"/>
    </source>
</evidence>
<dbReference type="Pfam" id="PF00001">
    <property type="entry name" value="7tm_1"/>
    <property type="match status" value="1"/>
</dbReference>
<dbReference type="Gene3D" id="1.20.1070.10">
    <property type="entry name" value="Rhodopsin 7-helix transmembrane proteins"/>
    <property type="match status" value="1"/>
</dbReference>
<comment type="subcellular location">
    <subcellularLocation>
        <location evidence="1">Cell membrane</location>
        <topology evidence="1">Multi-pass membrane protein</topology>
    </subcellularLocation>
</comment>
<evidence type="ECO:0000256" key="8">
    <source>
        <dbReference type="ARBA" id="ARBA00023170"/>
    </source>
</evidence>
<dbReference type="PRINTS" id="PR00237">
    <property type="entry name" value="GPCRRHODOPSN"/>
</dbReference>
<evidence type="ECO:0000256" key="4">
    <source>
        <dbReference type="ARBA" id="ARBA00022692"/>
    </source>
</evidence>
<keyword evidence="8 12" id="KW-0675">Receptor</keyword>
<keyword evidence="5 10" id="KW-1133">Transmembrane helix</keyword>
<dbReference type="PANTHER" id="PTHR46925:SF2">
    <property type="entry name" value="G-PROTEIN COUPLED RECEPTOR TKR-1-RELATED"/>
    <property type="match status" value="1"/>
</dbReference>
<dbReference type="PANTHER" id="PTHR46925">
    <property type="entry name" value="G-PROTEIN COUPLED RECEPTOR TKR-1-RELATED"/>
    <property type="match status" value="1"/>
</dbReference>
<dbReference type="InterPro" id="IPR001681">
    <property type="entry name" value="Neurokn_rcpt"/>
</dbReference>
<keyword evidence="6" id="KW-0297">G-protein coupled receptor</keyword>
<evidence type="ECO:0000256" key="1">
    <source>
        <dbReference type="ARBA" id="ARBA00004651"/>
    </source>
</evidence>
<keyword evidence="3" id="KW-1003">Cell membrane</keyword>
<name>A0A443SKC7_9ACAR</name>
<evidence type="ECO:0000256" key="3">
    <source>
        <dbReference type="ARBA" id="ARBA00022475"/>
    </source>
</evidence>
<dbReference type="InterPro" id="IPR017452">
    <property type="entry name" value="GPCR_Rhodpsn_7TM"/>
</dbReference>
<dbReference type="STRING" id="299467.A0A443SKC7"/>
<dbReference type="OrthoDB" id="10053194at2759"/>
<feature type="domain" description="G-protein coupled receptors family 1 profile" evidence="11">
    <location>
        <begin position="1"/>
        <end position="60"/>
    </location>
</feature>
<evidence type="ECO:0000313" key="12">
    <source>
        <dbReference type="EMBL" id="RWS27986.1"/>
    </source>
</evidence>
<dbReference type="GO" id="GO:0005886">
    <property type="term" value="C:plasma membrane"/>
    <property type="evidence" value="ECO:0007669"/>
    <property type="project" value="UniProtKB-SubCell"/>
</dbReference>
<evidence type="ECO:0000256" key="7">
    <source>
        <dbReference type="ARBA" id="ARBA00023136"/>
    </source>
</evidence>
<evidence type="ECO:0000256" key="6">
    <source>
        <dbReference type="ARBA" id="ARBA00023040"/>
    </source>
</evidence>
<dbReference type="GO" id="GO:0004995">
    <property type="term" value="F:tachykinin receptor activity"/>
    <property type="evidence" value="ECO:0007669"/>
    <property type="project" value="InterPro"/>
</dbReference>
<dbReference type="InterPro" id="IPR000276">
    <property type="entry name" value="GPCR_Rhodpsn"/>
</dbReference>
<evidence type="ECO:0000313" key="13">
    <source>
        <dbReference type="Proteomes" id="UP000288716"/>
    </source>
</evidence>
<comment type="caution">
    <text evidence="12">The sequence shown here is derived from an EMBL/GenBank/DDBJ whole genome shotgun (WGS) entry which is preliminary data.</text>
</comment>
<dbReference type="SUPFAM" id="SSF81321">
    <property type="entry name" value="Family A G protein-coupled receptor-like"/>
    <property type="match status" value="1"/>
</dbReference>
<dbReference type="PROSITE" id="PS50262">
    <property type="entry name" value="G_PROTEIN_RECEP_F1_2"/>
    <property type="match status" value="1"/>
</dbReference>
<proteinExistence type="inferred from homology"/>
<keyword evidence="9" id="KW-0807">Transducer</keyword>
<evidence type="ECO:0000256" key="2">
    <source>
        <dbReference type="ARBA" id="ARBA00010663"/>
    </source>
</evidence>
<dbReference type="EMBL" id="NCKV01001641">
    <property type="protein sequence ID" value="RWS27986.1"/>
    <property type="molecule type" value="Genomic_DNA"/>
</dbReference>
<gene>
    <name evidence="12" type="ORF">B4U80_10667</name>
</gene>
<reference evidence="12 13" key="1">
    <citation type="journal article" date="2018" name="Gigascience">
        <title>Genomes of trombidid mites reveal novel predicted allergens and laterally-transferred genes associated with secondary metabolism.</title>
        <authorList>
            <person name="Dong X."/>
            <person name="Chaisiri K."/>
            <person name="Xia D."/>
            <person name="Armstrong S.D."/>
            <person name="Fang Y."/>
            <person name="Donnelly M.J."/>
            <person name="Kadowaki T."/>
            <person name="McGarry J.W."/>
            <person name="Darby A.C."/>
            <person name="Makepeace B.L."/>
        </authorList>
    </citation>
    <scope>NUCLEOTIDE SEQUENCE [LARGE SCALE GENOMIC DNA]</scope>
    <source>
        <strain evidence="12">UoL-UT</strain>
    </source>
</reference>